<feature type="compositionally biased region" description="Basic and acidic residues" evidence="1">
    <location>
        <begin position="1"/>
        <end position="12"/>
    </location>
</feature>
<name>A0A2J5HYE9_9EURO</name>
<evidence type="ECO:0000313" key="4">
    <source>
        <dbReference type="Proteomes" id="UP000235023"/>
    </source>
</evidence>
<feature type="transmembrane region" description="Helical" evidence="2">
    <location>
        <begin position="57"/>
        <end position="74"/>
    </location>
</feature>
<dbReference type="Proteomes" id="UP000235023">
    <property type="component" value="Unassembled WGS sequence"/>
</dbReference>
<dbReference type="AlphaFoldDB" id="A0A2J5HYE9"/>
<keyword evidence="2" id="KW-1133">Transmembrane helix</keyword>
<dbReference type="EMBL" id="KZ559526">
    <property type="protein sequence ID" value="PLN82497.1"/>
    <property type="molecule type" value="Genomic_DNA"/>
</dbReference>
<evidence type="ECO:0000313" key="3">
    <source>
        <dbReference type="EMBL" id="PLN82497.1"/>
    </source>
</evidence>
<keyword evidence="2" id="KW-0812">Transmembrane</keyword>
<evidence type="ECO:0000256" key="1">
    <source>
        <dbReference type="SAM" id="MobiDB-lite"/>
    </source>
</evidence>
<protein>
    <submittedName>
        <fullName evidence="3">Uncharacterized protein</fullName>
    </submittedName>
</protein>
<gene>
    <name evidence="3" type="ORF">BDW42DRAFT_166490</name>
</gene>
<organism evidence="3 4">
    <name type="scientific">Aspergillus taichungensis</name>
    <dbReference type="NCBI Taxonomy" id="482145"/>
    <lineage>
        <taxon>Eukaryota</taxon>
        <taxon>Fungi</taxon>
        <taxon>Dikarya</taxon>
        <taxon>Ascomycota</taxon>
        <taxon>Pezizomycotina</taxon>
        <taxon>Eurotiomycetes</taxon>
        <taxon>Eurotiomycetidae</taxon>
        <taxon>Eurotiales</taxon>
        <taxon>Aspergillaceae</taxon>
        <taxon>Aspergillus</taxon>
        <taxon>Aspergillus subgen. Circumdati</taxon>
    </lineage>
</organism>
<keyword evidence="4" id="KW-1185">Reference proteome</keyword>
<proteinExistence type="predicted"/>
<evidence type="ECO:0000256" key="2">
    <source>
        <dbReference type="SAM" id="Phobius"/>
    </source>
</evidence>
<feature type="region of interest" description="Disordered" evidence="1">
    <location>
        <begin position="1"/>
        <end position="51"/>
    </location>
</feature>
<reference evidence="4" key="1">
    <citation type="submission" date="2017-12" db="EMBL/GenBank/DDBJ databases">
        <authorList>
            <consortium name="DOE Joint Genome Institute"/>
            <person name="Mondo S.J."/>
            <person name="Kjaerbolling I."/>
            <person name="Vesth T.C."/>
            <person name="Frisvad J.C."/>
            <person name="Nybo J.L."/>
            <person name="Theobald S."/>
            <person name="Kuo A."/>
            <person name="Bowyer P."/>
            <person name="Matsuda Y."/>
            <person name="Lyhne E.K."/>
            <person name="Kogle M.E."/>
            <person name="Clum A."/>
            <person name="Lipzen A."/>
            <person name="Salamov A."/>
            <person name="Ngan C.Y."/>
            <person name="Daum C."/>
            <person name="Chiniquy J."/>
            <person name="Barry K."/>
            <person name="LaButti K."/>
            <person name="Haridas S."/>
            <person name="Simmons B.A."/>
            <person name="Magnuson J.K."/>
            <person name="Mortensen U.H."/>
            <person name="Larsen T.O."/>
            <person name="Grigoriev I.V."/>
            <person name="Baker S.E."/>
            <person name="Andersen M.R."/>
            <person name="Nordberg H.P."/>
            <person name="Cantor M.N."/>
            <person name="Hua S.X."/>
        </authorList>
    </citation>
    <scope>NUCLEOTIDE SEQUENCE [LARGE SCALE GENOMIC DNA]</scope>
    <source>
        <strain evidence="4">IBT 19404</strain>
    </source>
</reference>
<sequence>MDQPIPRHDFPSRKKRKASREGGREEGGGGQTAPLTQWTQSRPVEPRPRNENENEPCFLFFFFFALFLRVPALVDPPSPLWFGR</sequence>
<keyword evidence="2" id="KW-0472">Membrane</keyword>
<accession>A0A2J5HYE9</accession>